<evidence type="ECO:0000256" key="11">
    <source>
        <dbReference type="ARBA" id="ARBA00048523"/>
    </source>
</evidence>
<dbReference type="PANTHER" id="PTHR43344:SF2">
    <property type="entry name" value="PHOSPHOSERINE PHOSPHATASE"/>
    <property type="match status" value="1"/>
</dbReference>
<dbReference type="SUPFAM" id="SSF56784">
    <property type="entry name" value="HAD-like"/>
    <property type="match status" value="1"/>
</dbReference>
<comment type="similarity">
    <text evidence="3">Belongs to the HAD-like hydrolase superfamily. SerB family.</text>
</comment>
<dbReference type="InterPro" id="IPR050582">
    <property type="entry name" value="HAD-like_SerB"/>
</dbReference>
<keyword evidence="8" id="KW-0460">Magnesium</keyword>
<feature type="chain" id="PRO_5039377111" description="phosphoserine phosphatase" evidence="12">
    <location>
        <begin position="25"/>
        <end position="432"/>
    </location>
</feature>
<name>A0A5N5E358_RHOER</name>
<dbReference type="EC" id="3.1.3.3" evidence="4"/>
<comment type="cofactor">
    <cofactor evidence="1">
        <name>Mg(2+)</name>
        <dbReference type="ChEBI" id="CHEBI:18420"/>
    </cofactor>
</comment>
<evidence type="ECO:0000256" key="6">
    <source>
        <dbReference type="ARBA" id="ARBA00022723"/>
    </source>
</evidence>
<keyword evidence="9" id="KW-0718">Serine biosynthesis</keyword>
<comment type="catalytic activity">
    <reaction evidence="11">
        <text>O-phospho-D-serine + H2O = D-serine + phosphate</text>
        <dbReference type="Rhea" id="RHEA:24873"/>
        <dbReference type="ChEBI" id="CHEBI:15377"/>
        <dbReference type="ChEBI" id="CHEBI:35247"/>
        <dbReference type="ChEBI" id="CHEBI:43474"/>
        <dbReference type="ChEBI" id="CHEBI:58680"/>
        <dbReference type="EC" id="3.1.3.3"/>
    </reaction>
</comment>
<dbReference type="GO" id="GO:0006564">
    <property type="term" value="P:L-serine biosynthetic process"/>
    <property type="evidence" value="ECO:0007669"/>
    <property type="project" value="UniProtKB-KW"/>
</dbReference>
<evidence type="ECO:0000256" key="8">
    <source>
        <dbReference type="ARBA" id="ARBA00022842"/>
    </source>
</evidence>
<dbReference type="NCBIfam" id="TIGR01488">
    <property type="entry name" value="HAD-SF-IB"/>
    <property type="match status" value="1"/>
</dbReference>
<evidence type="ECO:0000256" key="12">
    <source>
        <dbReference type="SAM" id="SignalP"/>
    </source>
</evidence>
<evidence type="ECO:0000256" key="10">
    <source>
        <dbReference type="ARBA" id="ARBA00048138"/>
    </source>
</evidence>
<evidence type="ECO:0000313" key="14">
    <source>
        <dbReference type="Proteomes" id="UP000325576"/>
    </source>
</evidence>
<reference evidence="13 14" key="1">
    <citation type="journal article" date="2017" name="Poromechanics V (2013)">
        <title>Genomic Characterization of the Arsenic-Tolerant Actinobacterium, &lt;i&gt;Rhodococcus erythropolis&lt;/i&gt; S43.</title>
        <authorList>
            <person name="Retamal-Morales G."/>
            <person name="Mehnert M."/>
            <person name="Schwabe R."/>
            <person name="Tischler D."/>
            <person name="Schloemann M."/>
            <person name="Levican G.J."/>
        </authorList>
    </citation>
    <scope>NUCLEOTIDE SEQUENCE [LARGE SCALE GENOMIC DNA]</scope>
    <source>
        <strain evidence="13 14">S43</strain>
    </source>
</reference>
<organism evidence="13 14">
    <name type="scientific">Rhodococcus erythropolis</name>
    <name type="common">Arthrobacter picolinophilus</name>
    <dbReference type="NCBI Taxonomy" id="1833"/>
    <lineage>
        <taxon>Bacteria</taxon>
        <taxon>Bacillati</taxon>
        <taxon>Actinomycetota</taxon>
        <taxon>Actinomycetes</taxon>
        <taxon>Mycobacteriales</taxon>
        <taxon>Nocardiaceae</taxon>
        <taxon>Rhodococcus</taxon>
        <taxon>Rhodococcus erythropolis group</taxon>
    </lineage>
</organism>
<comment type="catalytic activity">
    <reaction evidence="10">
        <text>O-phospho-L-serine + H2O = L-serine + phosphate</text>
        <dbReference type="Rhea" id="RHEA:21208"/>
        <dbReference type="ChEBI" id="CHEBI:15377"/>
        <dbReference type="ChEBI" id="CHEBI:33384"/>
        <dbReference type="ChEBI" id="CHEBI:43474"/>
        <dbReference type="ChEBI" id="CHEBI:57524"/>
        <dbReference type="EC" id="3.1.3.3"/>
    </reaction>
</comment>
<evidence type="ECO:0000256" key="4">
    <source>
        <dbReference type="ARBA" id="ARBA00012640"/>
    </source>
</evidence>
<sequence>MFRSLHARALCALAVGSVLLSATACSSAESATKEDAAQSGSSCAVLDPSLAWYGDNRVRLDAMMTEFGTCGAAGDVDNGAPLALFDWDNTVVKNDIGSATAFWMIKNNKVLQPVGADWATTSRFMTPAGAAALSAACGSETAAGQPLVTSTDLDCADEIVAVLEEKTRDGQVAFDGYDHRRTKAAYAWAVQLMAGHTEDEITEYARAARAENLAAAEGSDQTVGTTEVDGSVRYYAQIEDLVETLGAHGFDVRIISASAEPVVRVWSEQLGLDADHVMGVRPIVEGGVLTGRLRGCGGVADGDDSVIPYIDGKRCQVNEVVYGVQGPTAFEQLPADRRQVFAAGDSVTDVTFLGDATGARLVINRNNPELMCNAYDNSDGKWLVNPMFIEPKAQADAPYHCSTDAYTDAAGAKGAVTRADGSVIPDQVDSVA</sequence>
<dbReference type="InterPro" id="IPR023214">
    <property type="entry name" value="HAD_sf"/>
</dbReference>
<dbReference type="InterPro" id="IPR036412">
    <property type="entry name" value="HAD-like_sf"/>
</dbReference>
<keyword evidence="5" id="KW-0028">Amino-acid biosynthesis</keyword>
<evidence type="ECO:0000256" key="1">
    <source>
        <dbReference type="ARBA" id="ARBA00001946"/>
    </source>
</evidence>
<evidence type="ECO:0000256" key="7">
    <source>
        <dbReference type="ARBA" id="ARBA00022801"/>
    </source>
</evidence>
<dbReference type="Gene3D" id="3.40.50.1000">
    <property type="entry name" value="HAD superfamily/HAD-like"/>
    <property type="match status" value="2"/>
</dbReference>
<accession>A0A5N5E358</accession>
<dbReference type="GO" id="GO:0005737">
    <property type="term" value="C:cytoplasm"/>
    <property type="evidence" value="ECO:0007669"/>
    <property type="project" value="TreeGrafter"/>
</dbReference>
<feature type="signal peptide" evidence="12">
    <location>
        <begin position="1"/>
        <end position="24"/>
    </location>
</feature>
<protein>
    <recommendedName>
        <fullName evidence="4">phosphoserine phosphatase</fullName>
        <ecNumber evidence="4">3.1.3.3</ecNumber>
    </recommendedName>
</protein>
<keyword evidence="7" id="KW-0378">Hydrolase</keyword>
<comment type="caution">
    <text evidence="13">The sequence shown here is derived from an EMBL/GenBank/DDBJ whole genome shotgun (WGS) entry which is preliminary data.</text>
</comment>
<comment type="pathway">
    <text evidence="2">Amino-acid biosynthesis; L-serine biosynthesis; L-serine from 3-phospho-D-glycerate: step 3/3.</text>
</comment>
<evidence type="ECO:0000256" key="5">
    <source>
        <dbReference type="ARBA" id="ARBA00022605"/>
    </source>
</evidence>
<keyword evidence="6" id="KW-0479">Metal-binding</keyword>
<evidence type="ECO:0000256" key="9">
    <source>
        <dbReference type="ARBA" id="ARBA00023299"/>
    </source>
</evidence>
<dbReference type="PROSITE" id="PS51257">
    <property type="entry name" value="PROKAR_LIPOPROTEIN"/>
    <property type="match status" value="1"/>
</dbReference>
<keyword evidence="12" id="KW-0732">Signal</keyword>
<dbReference type="EMBL" id="MRBO01000661">
    <property type="protein sequence ID" value="KAB2582614.1"/>
    <property type="molecule type" value="Genomic_DNA"/>
</dbReference>
<dbReference type="GO" id="GO:0036424">
    <property type="term" value="F:L-phosphoserine phosphatase activity"/>
    <property type="evidence" value="ECO:0007669"/>
    <property type="project" value="TreeGrafter"/>
</dbReference>
<evidence type="ECO:0000256" key="2">
    <source>
        <dbReference type="ARBA" id="ARBA00005135"/>
    </source>
</evidence>
<dbReference type="Proteomes" id="UP000325576">
    <property type="component" value="Unassembled WGS sequence"/>
</dbReference>
<proteinExistence type="inferred from homology"/>
<dbReference type="Pfam" id="PF12710">
    <property type="entry name" value="HAD"/>
    <property type="match status" value="1"/>
</dbReference>
<dbReference type="PANTHER" id="PTHR43344">
    <property type="entry name" value="PHOSPHOSERINE PHOSPHATASE"/>
    <property type="match status" value="1"/>
</dbReference>
<dbReference type="GO" id="GO:0000287">
    <property type="term" value="F:magnesium ion binding"/>
    <property type="evidence" value="ECO:0007669"/>
    <property type="project" value="TreeGrafter"/>
</dbReference>
<evidence type="ECO:0000256" key="3">
    <source>
        <dbReference type="ARBA" id="ARBA00009184"/>
    </source>
</evidence>
<gene>
    <name evidence="13" type="ORF">BS297_24815</name>
</gene>
<evidence type="ECO:0000313" key="13">
    <source>
        <dbReference type="EMBL" id="KAB2582614.1"/>
    </source>
</evidence>
<dbReference type="RefSeq" id="WP_151531995.1">
    <property type="nucleotide sequence ID" value="NZ_JAPWIH010000007.1"/>
</dbReference>
<dbReference type="AlphaFoldDB" id="A0A5N5E358"/>